<dbReference type="Proteomes" id="UP000198953">
    <property type="component" value="Unassembled WGS sequence"/>
</dbReference>
<dbReference type="AlphaFoldDB" id="A0A1H8K6S2"/>
<keyword evidence="2" id="KW-1185">Reference proteome</keyword>
<name>A0A1H8K6S2_9ACTN</name>
<evidence type="ECO:0000313" key="1">
    <source>
        <dbReference type="EMBL" id="SEN88166.1"/>
    </source>
</evidence>
<evidence type="ECO:0000313" key="2">
    <source>
        <dbReference type="Proteomes" id="UP000198953"/>
    </source>
</evidence>
<protein>
    <submittedName>
        <fullName evidence="1">Uncharacterized protein</fullName>
    </submittedName>
</protein>
<organism evidence="1 2">
    <name type="scientific">Nonomuraea pusilla</name>
    <dbReference type="NCBI Taxonomy" id="46177"/>
    <lineage>
        <taxon>Bacteria</taxon>
        <taxon>Bacillati</taxon>
        <taxon>Actinomycetota</taxon>
        <taxon>Actinomycetes</taxon>
        <taxon>Streptosporangiales</taxon>
        <taxon>Streptosporangiaceae</taxon>
        <taxon>Nonomuraea</taxon>
    </lineage>
</organism>
<dbReference type="STRING" id="46177.SAMN05660976_08527"/>
<dbReference type="EMBL" id="FOBF01000051">
    <property type="protein sequence ID" value="SEN88166.1"/>
    <property type="molecule type" value="Genomic_DNA"/>
</dbReference>
<accession>A0A1H8K6S2</accession>
<sequence>MAEDLRHRCDNCEGIDPDSCVFAPGGADELRRGYAERTVQQWNRYAQHWRERA</sequence>
<reference evidence="1 2" key="1">
    <citation type="submission" date="2016-10" db="EMBL/GenBank/DDBJ databases">
        <authorList>
            <person name="de Groot N.N."/>
        </authorList>
    </citation>
    <scope>NUCLEOTIDE SEQUENCE [LARGE SCALE GENOMIC DNA]</scope>
    <source>
        <strain evidence="1 2">DSM 43357</strain>
    </source>
</reference>
<gene>
    <name evidence="1" type="ORF">SAMN05660976_08527</name>
</gene>
<feature type="non-terminal residue" evidence="1">
    <location>
        <position position="53"/>
    </location>
</feature>
<proteinExistence type="predicted"/>